<dbReference type="eggNOG" id="ENOG502RD9U">
    <property type="taxonomic scope" value="Eukaryota"/>
</dbReference>
<dbReference type="Proteomes" id="UP000019374">
    <property type="component" value="Unassembled WGS sequence"/>
</dbReference>
<feature type="region of interest" description="Disordered" evidence="1">
    <location>
        <begin position="429"/>
        <end position="475"/>
    </location>
</feature>
<gene>
    <name evidence="3" type="ORF">OCS_03788</name>
</gene>
<feature type="compositionally biased region" description="Basic and acidic residues" evidence="1">
    <location>
        <begin position="465"/>
        <end position="475"/>
    </location>
</feature>
<dbReference type="InterPro" id="IPR003615">
    <property type="entry name" value="HNH_nuc"/>
</dbReference>
<feature type="compositionally biased region" description="Acidic residues" evidence="1">
    <location>
        <begin position="449"/>
        <end position="464"/>
    </location>
</feature>
<dbReference type="AlphaFoldDB" id="T5AF74"/>
<protein>
    <recommendedName>
        <fullName evidence="2">HNH nuclease domain-containing protein</fullName>
    </recommendedName>
</protein>
<proteinExistence type="predicted"/>
<dbReference type="Pfam" id="PF13391">
    <property type="entry name" value="HNH_2"/>
    <property type="match status" value="1"/>
</dbReference>
<feature type="domain" description="HNH nuclease" evidence="2">
    <location>
        <begin position="205"/>
        <end position="287"/>
    </location>
</feature>
<feature type="compositionally biased region" description="Low complexity" evidence="1">
    <location>
        <begin position="174"/>
        <end position="185"/>
    </location>
</feature>
<feature type="region of interest" description="Disordered" evidence="1">
    <location>
        <begin position="148"/>
        <end position="185"/>
    </location>
</feature>
<accession>T5AF74</accession>
<evidence type="ECO:0000259" key="2">
    <source>
        <dbReference type="Pfam" id="PF13391"/>
    </source>
</evidence>
<dbReference type="OrthoDB" id="4928181at2759"/>
<dbReference type="HOGENOM" id="CLU_039755_2_1_1"/>
<organism evidence="3 4">
    <name type="scientific">Ophiocordyceps sinensis (strain Co18 / CGMCC 3.14243)</name>
    <name type="common">Yarsagumba caterpillar fungus</name>
    <name type="synonym">Hirsutella sinensis</name>
    <dbReference type="NCBI Taxonomy" id="911162"/>
    <lineage>
        <taxon>Eukaryota</taxon>
        <taxon>Fungi</taxon>
        <taxon>Dikarya</taxon>
        <taxon>Ascomycota</taxon>
        <taxon>Pezizomycotina</taxon>
        <taxon>Sordariomycetes</taxon>
        <taxon>Hypocreomycetidae</taxon>
        <taxon>Hypocreales</taxon>
        <taxon>Ophiocordycipitaceae</taxon>
        <taxon>Ophiocordyceps</taxon>
    </lineage>
</organism>
<reference evidence="3 4" key="1">
    <citation type="journal article" date="2013" name="Chin. Sci. Bull.">
        <title>Genome survey uncovers the secrets of sex and lifestyle in caterpillar fungus.</title>
        <authorList>
            <person name="Hu X."/>
            <person name="Zhang Y."/>
            <person name="Xiao G."/>
            <person name="Zheng P."/>
            <person name="Xia Y."/>
            <person name="Zhang X."/>
            <person name="St Leger R.J."/>
            <person name="Liu X."/>
            <person name="Wang C."/>
        </authorList>
    </citation>
    <scope>NUCLEOTIDE SEQUENCE [LARGE SCALE GENOMIC DNA]</scope>
    <source>
        <strain evidence="4">Co18 / CGMCC 3.14243</strain>
        <tissue evidence="3">Fruit-body</tissue>
    </source>
</reference>
<sequence length="475" mass="53833">MAQDKINAAFAEYCRQYKDNHIAMDVLERFLEDRPVFQPPLDLLPVDEYQLRVDIVAQIEKRLRSGRQEFRINAAVFSLLMITPLHILKKLGQIQVGNIFYCTDMEIKSLGYMPGFIWSCCVINLYGHIVTMGPIKAISSEADSAEATRPGKRPWLQYEPGSATGPAHKRIRSEGSGSRRVNVSSSVHGNKSQVTKCEQRDGHRCVVTKTDCPQVCHIVPLCWRGSNGEEVMDRLCDGMTAQYLLGWDRLDGDLKNRLICGESDKSWNMICLSPSLHAWWGKCYFGLKYLGSTPCDAAKVRVTLEFRWLQQNKHTKASHILDEQQQRDFRDELLRAPHPAVAANVCSSNRPILSGQTVDVTLDESDAPKFIGVIKIQWAMVQLAAMSGGAEPNDRPLPRRDRDVSFSSALYWIGLREISPFDVAEWASKVPPGLAPPGQDETRARRDYDDYDDNDDYYYDDDDDTHSRRGDETVR</sequence>
<evidence type="ECO:0000313" key="3">
    <source>
        <dbReference type="EMBL" id="EQL00493.1"/>
    </source>
</evidence>
<name>T5AF74_OPHSC</name>
<dbReference type="EMBL" id="KE652797">
    <property type="protein sequence ID" value="EQL00493.1"/>
    <property type="molecule type" value="Genomic_DNA"/>
</dbReference>
<evidence type="ECO:0000256" key="1">
    <source>
        <dbReference type="SAM" id="MobiDB-lite"/>
    </source>
</evidence>
<evidence type="ECO:0000313" key="4">
    <source>
        <dbReference type="Proteomes" id="UP000019374"/>
    </source>
</evidence>